<dbReference type="GO" id="GO:0005634">
    <property type="term" value="C:nucleus"/>
    <property type="evidence" value="ECO:0007669"/>
    <property type="project" value="UniProtKB-SubCell"/>
</dbReference>
<keyword evidence="6" id="KW-0238">DNA-binding</keyword>
<name>A0A6A6FKS9_9PEZI</name>
<keyword evidence="5" id="KW-0779">Telomere</keyword>
<keyword evidence="4" id="KW-0158">Chromosome</keyword>
<gene>
    <name evidence="11" type="ORF">CERZMDRAFT_38131</name>
</gene>
<dbReference type="Pfam" id="PF10451">
    <property type="entry name" value="Stn1"/>
    <property type="match status" value="1"/>
</dbReference>
<evidence type="ECO:0000256" key="5">
    <source>
        <dbReference type="ARBA" id="ARBA00022895"/>
    </source>
</evidence>
<feature type="region of interest" description="Disordered" evidence="9">
    <location>
        <begin position="209"/>
        <end position="261"/>
    </location>
</feature>
<evidence type="ECO:0000256" key="4">
    <source>
        <dbReference type="ARBA" id="ARBA00022454"/>
    </source>
</evidence>
<comment type="subcellular location">
    <subcellularLocation>
        <location evidence="2">Chromosome</location>
        <location evidence="2">Telomere</location>
    </subcellularLocation>
    <subcellularLocation>
        <location evidence="1">Nucleus</location>
    </subcellularLocation>
</comment>
<protein>
    <recommendedName>
        <fullName evidence="3">CST complex subunit STN1</fullName>
    </recommendedName>
    <alternativeName>
        <fullName evidence="8">Suppressor of cdc thirteen homolog</fullName>
    </alternativeName>
</protein>
<dbReference type="OrthoDB" id="77828at2759"/>
<feature type="domain" description="CST complex subunit Stn1 N-terminal" evidence="10">
    <location>
        <begin position="45"/>
        <end position="94"/>
    </location>
</feature>
<evidence type="ECO:0000313" key="11">
    <source>
        <dbReference type="EMBL" id="KAF2214052.1"/>
    </source>
</evidence>
<keyword evidence="7" id="KW-0539">Nucleus</keyword>
<evidence type="ECO:0000256" key="9">
    <source>
        <dbReference type="SAM" id="MobiDB-lite"/>
    </source>
</evidence>
<evidence type="ECO:0000313" key="12">
    <source>
        <dbReference type="Proteomes" id="UP000799539"/>
    </source>
</evidence>
<evidence type="ECO:0000256" key="7">
    <source>
        <dbReference type="ARBA" id="ARBA00023242"/>
    </source>
</evidence>
<reference evidence="11" key="1">
    <citation type="journal article" date="2020" name="Stud. Mycol.">
        <title>101 Dothideomycetes genomes: a test case for predicting lifestyles and emergence of pathogens.</title>
        <authorList>
            <person name="Haridas S."/>
            <person name="Albert R."/>
            <person name="Binder M."/>
            <person name="Bloem J."/>
            <person name="Labutti K."/>
            <person name="Salamov A."/>
            <person name="Andreopoulos B."/>
            <person name="Baker S."/>
            <person name="Barry K."/>
            <person name="Bills G."/>
            <person name="Bluhm B."/>
            <person name="Cannon C."/>
            <person name="Castanera R."/>
            <person name="Culley D."/>
            <person name="Daum C."/>
            <person name="Ezra D."/>
            <person name="Gonzalez J."/>
            <person name="Henrissat B."/>
            <person name="Kuo A."/>
            <person name="Liang C."/>
            <person name="Lipzen A."/>
            <person name="Lutzoni F."/>
            <person name="Magnuson J."/>
            <person name="Mondo S."/>
            <person name="Nolan M."/>
            <person name="Ohm R."/>
            <person name="Pangilinan J."/>
            <person name="Park H.-J."/>
            <person name="Ramirez L."/>
            <person name="Alfaro M."/>
            <person name="Sun H."/>
            <person name="Tritt A."/>
            <person name="Yoshinaga Y."/>
            <person name="Zwiers L.-H."/>
            <person name="Turgeon B."/>
            <person name="Goodwin S."/>
            <person name="Spatafora J."/>
            <person name="Crous P."/>
            <person name="Grigoriev I."/>
        </authorList>
    </citation>
    <scope>NUCLEOTIDE SEQUENCE</scope>
    <source>
        <strain evidence="11">SCOH1-5</strain>
    </source>
</reference>
<evidence type="ECO:0000256" key="1">
    <source>
        <dbReference type="ARBA" id="ARBA00004123"/>
    </source>
</evidence>
<dbReference type="Gene3D" id="2.40.50.140">
    <property type="entry name" value="Nucleic acid-binding proteins"/>
    <property type="match status" value="1"/>
</dbReference>
<evidence type="ECO:0000259" key="10">
    <source>
        <dbReference type="Pfam" id="PF10451"/>
    </source>
</evidence>
<dbReference type="GO" id="GO:0003677">
    <property type="term" value="F:DNA binding"/>
    <property type="evidence" value="ECO:0007669"/>
    <property type="project" value="UniProtKB-KW"/>
</dbReference>
<dbReference type="PANTHER" id="PTHR13989">
    <property type="entry name" value="REPLICATION PROTEIN A-RELATED"/>
    <property type="match status" value="1"/>
</dbReference>
<dbReference type="SUPFAM" id="SSF50249">
    <property type="entry name" value="Nucleic acid-binding proteins"/>
    <property type="match status" value="1"/>
</dbReference>
<feature type="compositionally biased region" description="Basic and acidic residues" evidence="9">
    <location>
        <begin position="220"/>
        <end position="236"/>
    </location>
</feature>
<dbReference type="Proteomes" id="UP000799539">
    <property type="component" value="Unassembled WGS sequence"/>
</dbReference>
<dbReference type="GO" id="GO:0000781">
    <property type="term" value="C:chromosome, telomeric region"/>
    <property type="evidence" value="ECO:0007669"/>
    <property type="project" value="UniProtKB-SubCell"/>
</dbReference>
<accession>A0A6A6FKS9</accession>
<evidence type="ECO:0000256" key="2">
    <source>
        <dbReference type="ARBA" id="ARBA00004574"/>
    </source>
</evidence>
<evidence type="ECO:0000256" key="8">
    <source>
        <dbReference type="ARBA" id="ARBA00030039"/>
    </source>
</evidence>
<keyword evidence="12" id="KW-1185">Reference proteome</keyword>
<dbReference type="AlphaFoldDB" id="A0A6A6FKS9"/>
<dbReference type="CDD" id="cd03524">
    <property type="entry name" value="RPA2_OBF_family"/>
    <property type="match status" value="1"/>
</dbReference>
<sequence>MTTAAPGVQQYPARYFDASPTWFRWNKLTAIDIYKLREEPGFRGQNVWFWLNHPIQFVRIVGYVCQINQVAAGKFILLTVDDGSGANIEVKLERPVAYREQNGAVYSTKTTLDNVEVMSSMGLPVVIIGKARVDMGTVIIAEGKVESYNQSRQLIALRLGLVKDTNEEAIHWSKVADWKKRVLNNPWVMSSDQRAAIDAKLAETEKAAAQQSQRRKRKDAKTEELRKKHDEKIEAKRKQRTEHYNQGALAGSHILKMPWDD</sequence>
<dbReference type="PANTHER" id="PTHR13989:SF33">
    <property type="entry name" value="CST COMPLEX SUBUNIT STN1"/>
    <property type="match status" value="1"/>
</dbReference>
<dbReference type="InterPro" id="IPR012340">
    <property type="entry name" value="NA-bd_OB-fold"/>
</dbReference>
<proteinExistence type="predicted"/>
<organism evidence="11 12">
    <name type="scientific">Cercospora zeae-maydis SCOH1-5</name>
    <dbReference type="NCBI Taxonomy" id="717836"/>
    <lineage>
        <taxon>Eukaryota</taxon>
        <taxon>Fungi</taxon>
        <taxon>Dikarya</taxon>
        <taxon>Ascomycota</taxon>
        <taxon>Pezizomycotina</taxon>
        <taxon>Dothideomycetes</taxon>
        <taxon>Dothideomycetidae</taxon>
        <taxon>Mycosphaerellales</taxon>
        <taxon>Mycosphaerellaceae</taxon>
        <taxon>Cercospora</taxon>
    </lineage>
</organism>
<dbReference type="InterPro" id="IPR040260">
    <property type="entry name" value="RFA2-like"/>
</dbReference>
<evidence type="ECO:0000256" key="3">
    <source>
        <dbReference type="ARBA" id="ARBA00017411"/>
    </source>
</evidence>
<dbReference type="EMBL" id="ML992669">
    <property type="protein sequence ID" value="KAF2214052.1"/>
    <property type="molecule type" value="Genomic_DNA"/>
</dbReference>
<evidence type="ECO:0000256" key="6">
    <source>
        <dbReference type="ARBA" id="ARBA00023125"/>
    </source>
</evidence>
<dbReference type="InterPro" id="IPR018856">
    <property type="entry name" value="Stn1_N"/>
</dbReference>